<dbReference type="SUPFAM" id="SSF52058">
    <property type="entry name" value="L domain-like"/>
    <property type="match status" value="1"/>
</dbReference>
<evidence type="ECO:0000313" key="1">
    <source>
        <dbReference type="EMBL" id="CAE0478768.1"/>
    </source>
</evidence>
<dbReference type="EMBL" id="HBIO01030827">
    <property type="protein sequence ID" value="CAE0478768.1"/>
    <property type="molecule type" value="Transcribed_RNA"/>
</dbReference>
<proteinExistence type="predicted"/>
<name>A0A7S3QJ06_9STRA</name>
<dbReference type="InterPro" id="IPR026906">
    <property type="entry name" value="LRR_5"/>
</dbReference>
<evidence type="ECO:0008006" key="2">
    <source>
        <dbReference type="Google" id="ProtNLM"/>
    </source>
</evidence>
<dbReference type="AlphaFoldDB" id="A0A7S3QJ06"/>
<dbReference type="InterPro" id="IPR032675">
    <property type="entry name" value="LRR_dom_sf"/>
</dbReference>
<accession>A0A7S3QJ06</accession>
<protein>
    <recommendedName>
        <fullName evidence="2">Leucine-rich repeat domain-containing protein</fullName>
    </recommendedName>
</protein>
<organism evidence="1">
    <name type="scientific">Chaetoceros debilis</name>
    <dbReference type="NCBI Taxonomy" id="122233"/>
    <lineage>
        <taxon>Eukaryota</taxon>
        <taxon>Sar</taxon>
        <taxon>Stramenopiles</taxon>
        <taxon>Ochrophyta</taxon>
        <taxon>Bacillariophyta</taxon>
        <taxon>Coscinodiscophyceae</taxon>
        <taxon>Chaetocerotophycidae</taxon>
        <taxon>Chaetocerotales</taxon>
        <taxon>Chaetocerotaceae</taxon>
        <taxon>Chaetoceros</taxon>
    </lineage>
</organism>
<sequence>MKLHIYRGFGRRKEKVPWDVTHVIVDESVTKIQGGAFKGKAHLVSVIMGDNVSRIEDQAFYCCGALSFLRLSNVLEFIGEAAFSTCNSLEAVFLPSTVRRIETEAFMYCASMKLLILPDDIDPDNVCDLIIDCNGLEHIAAASDVEYEFESDSIFLSDESIRRVKEWLIHHMDESPFQKLCYDTSVTASKINDYLDENVPGSALHVERIHGMTPLHMLTMNPHAPADAIAALFVSNMEAIFQSDHQERDPLDNARTYNADGLVATIAALCNHRQTFL</sequence>
<dbReference type="Gene3D" id="3.80.10.10">
    <property type="entry name" value="Ribonuclease Inhibitor"/>
    <property type="match status" value="1"/>
</dbReference>
<gene>
    <name evidence="1" type="ORF">CDEB00056_LOCUS23621</name>
</gene>
<reference evidence="1" key="1">
    <citation type="submission" date="2021-01" db="EMBL/GenBank/DDBJ databases">
        <authorList>
            <person name="Corre E."/>
            <person name="Pelletier E."/>
            <person name="Niang G."/>
            <person name="Scheremetjew M."/>
            <person name="Finn R."/>
            <person name="Kale V."/>
            <person name="Holt S."/>
            <person name="Cochrane G."/>
            <person name="Meng A."/>
            <person name="Brown T."/>
            <person name="Cohen L."/>
        </authorList>
    </citation>
    <scope>NUCLEOTIDE SEQUENCE</scope>
    <source>
        <strain evidence="1">MM31A-1</strain>
    </source>
</reference>
<dbReference type="Pfam" id="PF13306">
    <property type="entry name" value="LRR_5"/>
    <property type="match status" value="1"/>
</dbReference>